<dbReference type="GO" id="GO:0030246">
    <property type="term" value="F:carbohydrate binding"/>
    <property type="evidence" value="ECO:0007669"/>
    <property type="project" value="InterPro"/>
</dbReference>
<organism evidence="3 4">
    <name type="scientific">Allorhodopirellula heiligendammensis</name>
    <dbReference type="NCBI Taxonomy" id="2714739"/>
    <lineage>
        <taxon>Bacteria</taxon>
        <taxon>Pseudomonadati</taxon>
        <taxon>Planctomycetota</taxon>
        <taxon>Planctomycetia</taxon>
        <taxon>Pirellulales</taxon>
        <taxon>Pirellulaceae</taxon>
        <taxon>Allorhodopirellula</taxon>
    </lineage>
</organism>
<dbReference type="InterPro" id="IPR008928">
    <property type="entry name" value="6-hairpin_glycosidase_sf"/>
</dbReference>
<name>A0A5C6BDV3_9BACT</name>
<dbReference type="Pfam" id="PF17678">
    <property type="entry name" value="Glyco_hydro_92N"/>
    <property type="match status" value="1"/>
</dbReference>
<keyword evidence="3" id="KW-0378">Hydrolase</keyword>
<comment type="caution">
    <text evidence="3">The sequence shown here is derived from an EMBL/GenBank/DDBJ whole genome shotgun (WGS) entry which is preliminary data.</text>
</comment>
<dbReference type="Gene3D" id="3.30.2080.10">
    <property type="entry name" value="GH92 mannosidase domain"/>
    <property type="match status" value="1"/>
</dbReference>
<dbReference type="EMBL" id="SJPU01000007">
    <property type="protein sequence ID" value="TWU09817.1"/>
    <property type="molecule type" value="Genomic_DNA"/>
</dbReference>
<dbReference type="InterPro" id="IPR005887">
    <property type="entry name" value="GH92_a_mannosidase_put"/>
</dbReference>
<dbReference type="RefSeq" id="WP_302120631.1">
    <property type="nucleotide sequence ID" value="NZ_SJPU01000007.1"/>
</dbReference>
<dbReference type="PANTHER" id="PTHR12143:SF39">
    <property type="entry name" value="SECRETED PROTEIN"/>
    <property type="match status" value="1"/>
</dbReference>
<dbReference type="Gene3D" id="1.20.1610.10">
    <property type="entry name" value="alpha-1,2-mannosidases domains"/>
    <property type="match status" value="1"/>
</dbReference>
<dbReference type="NCBIfam" id="TIGR01180">
    <property type="entry name" value="aman2_put"/>
    <property type="match status" value="1"/>
</dbReference>
<dbReference type="Pfam" id="PF07971">
    <property type="entry name" value="Glyco_hydro_92"/>
    <property type="match status" value="1"/>
</dbReference>
<dbReference type="Proteomes" id="UP000319908">
    <property type="component" value="Unassembled WGS sequence"/>
</dbReference>
<dbReference type="SUPFAM" id="SSF48208">
    <property type="entry name" value="Six-hairpin glycosidases"/>
    <property type="match status" value="1"/>
</dbReference>
<dbReference type="InterPro" id="IPR014718">
    <property type="entry name" value="GH-type_carb-bd"/>
</dbReference>
<protein>
    <submittedName>
        <fullName evidence="3">Glycosyl hydrolase family 92</fullName>
    </submittedName>
</protein>
<evidence type="ECO:0000313" key="3">
    <source>
        <dbReference type="EMBL" id="TWU09817.1"/>
    </source>
</evidence>
<dbReference type="Gene3D" id="2.70.98.10">
    <property type="match status" value="1"/>
</dbReference>
<dbReference type="InterPro" id="IPR012939">
    <property type="entry name" value="Glyco_hydro_92"/>
</dbReference>
<gene>
    <name evidence="3" type="ORF">Poly21_54830</name>
</gene>
<dbReference type="GO" id="GO:0005829">
    <property type="term" value="C:cytosol"/>
    <property type="evidence" value="ECO:0007669"/>
    <property type="project" value="TreeGrafter"/>
</dbReference>
<dbReference type="GO" id="GO:0000224">
    <property type="term" value="F:peptide-N4-(N-acetyl-beta-glucosaminyl)asparagine amidase activity"/>
    <property type="evidence" value="ECO:0007669"/>
    <property type="project" value="TreeGrafter"/>
</dbReference>
<sequence length="796" mass="88785">MHSPVNNFTRQYQYPPYEESIPTMKIVAVLMMVVAFSDVMTPRHLWGKSPVEWVDPLIDTHASRWFFFNSASRPFGLVNLSPDTSTKGSWDSGYLYGDKHIRCFSHVHAWQLSGIPVMPIVGEMTGPQGMDAYQSEFTHDEEVVGAGHHKVLLKKYGITAELTSTIRTGFHRYTFPQTEDAYILFDVGAYLGHGPMVKAEVDKVSDTEIEGMSLQEKTGRRRKRTPVFFVAQFSQPMTQFGGWRNGQLSEPAESIEGEETGAFVRFETTEGTPVLMRVGISYTSMEGARRNLQAELAHWDFDQVVEDSKQDWNEHLSRIEVEGGSDAQKTKFYTDLWRSMLGRRIISDADGAYSDLTGASQVIRQIPEDEAGKPKFAMHNFDSWWGSHWSLNILWPLLCPERYSDICNTSVEMYRNGGLIPRGPSGGNYTFVMIGDSAAPAITAAYAKGIRDFDVELALEGLVRNTEIDGGRYYGGYAKSPTPAVYEEYTKKGYVSHRNKLSGGHGSAVTSLTLYNSYHDWCIAQMAKGLGNEELYQRFIPGAANYQNVIWPEKQSAWVRTADGGWLDNYLPNEKRFEQEGFCETSAAVSTFFVPHDAMGLAQILSGPDAAAAKLNEQFELAVKDKFHLKGREHGAAWIDYANQDGTGAAHYFNRIGFPWLSQKWVRAVQDAAFSGTDPYSGYNGDEDQGQMGAVSALMALGLFQFDGGSGLNPSYDITAPVFDKVEIKLSDRYYRGNVLTILTKNQAPENVYIQSAMWNGKPLESSLLPHNDLVQGGVLELTLGPNPNKEWGVGN</sequence>
<dbReference type="PANTHER" id="PTHR12143">
    <property type="entry name" value="PEPTIDE N-GLYCANASE PNGASE -RELATED"/>
    <property type="match status" value="1"/>
</dbReference>
<evidence type="ECO:0000313" key="4">
    <source>
        <dbReference type="Proteomes" id="UP000319908"/>
    </source>
</evidence>
<dbReference type="AlphaFoldDB" id="A0A5C6BDV3"/>
<feature type="domain" description="Glycosyl hydrolase family 92 N-terminal" evidence="2">
    <location>
        <begin position="53"/>
        <end position="281"/>
    </location>
</feature>
<dbReference type="GO" id="GO:0006516">
    <property type="term" value="P:glycoprotein catabolic process"/>
    <property type="evidence" value="ECO:0007669"/>
    <property type="project" value="TreeGrafter"/>
</dbReference>
<evidence type="ECO:0000259" key="1">
    <source>
        <dbReference type="Pfam" id="PF07971"/>
    </source>
</evidence>
<reference evidence="3 4" key="1">
    <citation type="journal article" date="2020" name="Antonie Van Leeuwenhoek">
        <title>Rhodopirellula heiligendammensis sp. nov., Rhodopirellula pilleata sp. nov., and Rhodopirellula solitaria sp. nov. isolated from natural or artificial marine surfaces in Northern Germany and California, USA, and emended description of the genus Rhodopirellula.</title>
        <authorList>
            <person name="Kallscheuer N."/>
            <person name="Wiegand S."/>
            <person name="Jogler M."/>
            <person name="Boedeker C."/>
            <person name="Peeters S.H."/>
            <person name="Rast P."/>
            <person name="Heuer A."/>
            <person name="Jetten M.S.M."/>
            <person name="Rohde M."/>
            <person name="Jogler C."/>
        </authorList>
    </citation>
    <scope>NUCLEOTIDE SEQUENCE [LARGE SCALE GENOMIC DNA]</scope>
    <source>
        <strain evidence="3 4">Poly21</strain>
    </source>
</reference>
<keyword evidence="4" id="KW-1185">Reference proteome</keyword>
<dbReference type="InterPro" id="IPR050883">
    <property type="entry name" value="PNGase"/>
</dbReference>
<dbReference type="InterPro" id="IPR041371">
    <property type="entry name" value="GH92_N"/>
</dbReference>
<evidence type="ECO:0000259" key="2">
    <source>
        <dbReference type="Pfam" id="PF17678"/>
    </source>
</evidence>
<feature type="domain" description="Glycosyl hydrolase family 92" evidence="1">
    <location>
        <begin position="287"/>
        <end position="786"/>
    </location>
</feature>
<accession>A0A5C6BDV3</accession>
<dbReference type="Gene3D" id="1.20.1050.60">
    <property type="entry name" value="alpha-1,2-mannosidase"/>
    <property type="match status" value="1"/>
</dbReference>
<proteinExistence type="predicted"/>
<dbReference type="GO" id="GO:0005975">
    <property type="term" value="P:carbohydrate metabolic process"/>
    <property type="evidence" value="ECO:0007669"/>
    <property type="project" value="InterPro"/>
</dbReference>